<evidence type="ECO:0000256" key="5">
    <source>
        <dbReference type="PROSITE-ProRule" id="PRU00169"/>
    </source>
</evidence>
<dbReference type="InterPro" id="IPR016032">
    <property type="entry name" value="Sig_transdc_resp-reg_C-effctor"/>
</dbReference>
<keyword evidence="4" id="KW-0804">Transcription</keyword>
<dbReference type="Pfam" id="PF00196">
    <property type="entry name" value="GerE"/>
    <property type="match status" value="1"/>
</dbReference>
<evidence type="ECO:0000259" key="8">
    <source>
        <dbReference type="PROSITE" id="PS50110"/>
    </source>
</evidence>
<organism evidence="9">
    <name type="scientific">Streptomyces sp. JL1001</name>
    <dbReference type="NCBI Taxonomy" id="3078227"/>
    <lineage>
        <taxon>Bacteria</taxon>
        <taxon>Bacillati</taxon>
        <taxon>Actinomycetota</taxon>
        <taxon>Actinomycetes</taxon>
        <taxon>Kitasatosporales</taxon>
        <taxon>Streptomycetaceae</taxon>
        <taxon>Streptomyces</taxon>
    </lineage>
</organism>
<gene>
    <name evidence="9" type="ORF">R1Y80_14415</name>
</gene>
<dbReference type="Pfam" id="PF00072">
    <property type="entry name" value="Response_reg"/>
    <property type="match status" value="1"/>
</dbReference>
<feature type="domain" description="HTH luxR-type" evidence="7">
    <location>
        <begin position="148"/>
        <end position="213"/>
    </location>
</feature>
<dbReference type="GO" id="GO:0006355">
    <property type="term" value="P:regulation of DNA-templated transcription"/>
    <property type="evidence" value="ECO:0007669"/>
    <property type="project" value="InterPro"/>
</dbReference>
<dbReference type="InterPro" id="IPR011006">
    <property type="entry name" value="CheY-like_superfamily"/>
</dbReference>
<accession>A0AAU8KGC7</accession>
<dbReference type="PROSITE" id="PS00622">
    <property type="entry name" value="HTH_LUXR_1"/>
    <property type="match status" value="1"/>
</dbReference>
<feature type="region of interest" description="Disordered" evidence="6">
    <location>
        <begin position="215"/>
        <end position="234"/>
    </location>
</feature>
<feature type="modified residue" description="4-aspartylphosphate" evidence="5">
    <location>
        <position position="57"/>
    </location>
</feature>
<dbReference type="PANTHER" id="PTHR43214:SF24">
    <property type="entry name" value="TRANSCRIPTIONAL REGULATORY PROTEIN NARL-RELATED"/>
    <property type="match status" value="1"/>
</dbReference>
<dbReference type="SMART" id="SM00448">
    <property type="entry name" value="REC"/>
    <property type="match status" value="1"/>
</dbReference>
<dbReference type="InterPro" id="IPR001789">
    <property type="entry name" value="Sig_transdc_resp-reg_receiver"/>
</dbReference>
<name>A0AAU8KGC7_9ACTN</name>
<dbReference type="AlphaFoldDB" id="A0AAU8KGC7"/>
<dbReference type="RefSeq" id="WP_354597181.1">
    <property type="nucleotide sequence ID" value="NZ_CP136798.1"/>
</dbReference>
<evidence type="ECO:0000256" key="3">
    <source>
        <dbReference type="ARBA" id="ARBA00023125"/>
    </source>
</evidence>
<keyword evidence="1 5" id="KW-0597">Phosphoprotein</keyword>
<evidence type="ECO:0000313" key="9">
    <source>
        <dbReference type="EMBL" id="XCN14776.1"/>
    </source>
</evidence>
<dbReference type="PROSITE" id="PS50110">
    <property type="entry name" value="RESPONSE_REGULATORY"/>
    <property type="match status" value="1"/>
</dbReference>
<dbReference type="EMBL" id="CP136798">
    <property type="protein sequence ID" value="XCN14776.1"/>
    <property type="molecule type" value="Genomic_DNA"/>
</dbReference>
<dbReference type="PANTHER" id="PTHR43214">
    <property type="entry name" value="TWO-COMPONENT RESPONSE REGULATOR"/>
    <property type="match status" value="1"/>
</dbReference>
<evidence type="ECO:0000259" key="7">
    <source>
        <dbReference type="PROSITE" id="PS50043"/>
    </source>
</evidence>
<dbReference type="GO" id="GO:0003677">
    <property type="term" value="F:DNA binding"/>
    <property type="evidence" value="ECO:0007669"/>
    <property type="project" value="UniProtKB-KW"/>
</dbReference>
<feature type="domain" description="Response regulatory" evidence="8">
    <location>
        <begin position="7"/>
        <end position="122"/>
    </location>
</feature>
<dbReference type="PROSITE" id="PS50043">
    <property type="entry name" value="HTH_LUXR_2"/>
    <property type="match status" value="1"/>
</dbReference>
<dbReference type="SUPFAM" id="SSF46894">
    <property type="entry name" value="C-terminal effector domain of the bipartite response regulators"/>
    <property type="match status" value="1"/>
</dbReference>
<sequence length="234" mass="24723">MGSVPVTVLVVDDDALVRDGLRRILESAEDIRVPAVCGPGEALELARRHRPDVALVDLHMPGTDGIEVLRGLRASARPPRVAVLTGFGEDEHVRRALRAGAAGFLLKDSAVRELIPGVRLLAAGGSALSERVVRSLPDGAGEEAAPAGPPGARLLTAREREVLELLPSGMSNEEIGRRLFLSRTTVRDHVSSLLAKLGAANRVQAAVIASGMRRERRTDSAAGRVQAARDAAGR</sequence>
<dbReference type="Gene3D" id="3.40.50.2300">
    <property type="match status" value="1"/>
</dbReference>
<dbReference type="InterPro" id="IPR000792">
    <property type="entry name" value="Tscrpt_reg_LuxR_C"/>
</dbReference>
<evidence type="ECO:0000256" key="1">
    <source>
        <dbReference type="ARBA" id="ARBA00022553"/>
    </source>
</evidence>
<evidence type="ECO:0000256" key="2">
    <source>
        <dbReference type="ARBA" id="ARBA00023015"/>
    </source>
</evidence>
<keyword evidence="2" id="KW-0805">Transcription regulation</keyword>
<dbReference type="InterPro" id="IPR058245">
    <property type="entry name" value="NreC/VraR/RcsB-like_REC"/>
</dbReference>
<evidence type="ECO:0000256" key="6">
    <source>
        <dbReference type="SAM" id="MobiDB-lite"/>
    </source>
</evidence>
<dbReference type="GO" id="GO:0000160">
    <property type="term" value="P:phosphorelay signal transduction system"/>
    <property type="evidence" value="ECO:0007669"/>
    <property type="project" value="InterPro"/>
</dbReference>
<dbReference type="SMART" id="SM00421">
    <property type="entry name" value="HTH_LUXR"/>
    <property type="match status" value="1"/>
</dbReference>
<keyword evidence="3" id="KW-0238">DNA-binding</keyword>
<evidence type="ECO:0000256" key="4">
    <source>
        <dbReference type="ARBA" id="ARBA00023163"/>
    </source>
</evidence>
<dbReference type="CDD" id="cd06170">
    <property type="entry name" value="LuxR_C_like"/>
    <property type="match status" value="1"/>
</dbReference>
<protein>
    <submittedName>
        <fullName evidence="9">Response regulator transcription factor</fullName>
    </submittedName>
</protein>
<dbReference type="PRINTS" id="PR00038">
    <property type="entry name" value="HTHLUXR"/>
</dbReference>
<reference evidence="9" key="1">
    <citation type="submission" date="2023-10" db="EMBL/GenBank/DDBJ databases">
        <title>Complete genome sequence of Streptomyces sp. JL1001.</title>
        <authorList>
            <person name="Jiang L."/>
        </authorList>
    </citation>
    <scope>NUCLEOTIDE SEQUENCE</scope>
    <source>
        <strain evidence="9">JL1001</strain>
    </source>
</reference>
<proteinExistence type="predicted"/>
<dbReference type="InterPro" id="IPR039420">
    <property type="entry name" value="WalR-like"/>
</dbReference>
<dbReference type="SUPFAM" id="SSF52172">
    <property type="entry name" value="CheY-like"/>
    <property type="match status" value="1"/>
</dbReference>
<feature type="compositionally biased region" description="Low complexity" evidence="6">
    <location>
        <begin position="221"/>
        <end position="234"/>
    </location>
</feature>
<dbReference type="CDD" id="cd17535">
    <property type="entry name" value="REC_NarL-like"/>
    <property type="match status" value="1"/>
</dbReference>